<feature type="compositionally biased region" description="Polar residues" evidence="1">
    <location>
        <begin position="570"/>
        <end position="603"/>
    </location>
</feature>
<evidence type="ECO:0000313" key="4">
    <source>
        <dbReference type="Proteomes" id="UP001054889"/>
    </source>
</evidence>
<feature type="region of interest" description="Disordered" evidence="1">
    <location>
        <begin position="431"/>
        <end position="472"/>
    </location>
</feature>
<proteinExistence type="predicted"/>
<dbReference type="InterPro" id="IPR057600">
    <property type="entry name" value="TORTIFOLIA1/SINE1-2_N"/>
</dbReference>
<feature type="region of interest" description="Disordered" evidence="1">
    <location>
        <begin position="53"/>
        <end position="88"/>
    </location>
</feature>
<reference evidence="3" key="1">
    <citation type="journal article" date="2018" name="DNA Res.">
        <title>Multiple hybrid de novo genome assembly of finger millet, an orphan allotetraploid crop.</title>
        <authorList>
            <person name="Hatakeyama M."/>
            <person name="Aluri S."/>
            <person name="Balachadran M.T."/>
            <person name="Sivarajan S.R."/>
            <person name="Patrignani A."/>
            <person name="Gruter S."/>
            <person name="Poveda L."/>
            <person name="Shimizu-Inatsugi R."/>
            <person name="Baeten J."/>
            <person name="Francoijs K.J."/>
            <person name="Nataraja K.N."/>
            <person name="Reddy Y.A.N."/>
            <person name="Phadnis S."/>
            <person name="Ravikumar R.L."/>
            <person name="Schlapbach R."/>
            <person name="Sreeman S.M."/>
            <person name="Shimizu K.K."/>
        </authorList>
    </citation>
    <scope>NUCLEOTIDE SEQUENCE</scope>
</reference>
<feature type="region of interest" description="Disordered" evidence="1">
    <location>
        <begin position="1"/>
        <end position="31"/>
    </location>
</feature>
<dbReference type="GO" id="GO:0008017">
    <property type="term" value="F:microtubule binding"/>
    <property type="evidence" value="ECO:0007669"/>
    <property type="project" value="InterPro"/>
</dbReference>
<dbReference type="EMBL" id="BQKI01000088">
    <property type="protein sequence ID" value="GJN35565.1"/>
    <property type="molecule type" value="Genomic_DNA"/>
</dbReference>
<dbReference type="InterPro" id="IPR016024">
    <property type="entry name" value="ARM-type_fold"/>
</dbReference>
<comment type="caution">
    <text evidence="3">The sequence shown here is derived from an EMBL/GenBank/DDBJ whole genome shotgun (WGS) entry which is preliminary data.</text>
</comment>
<dbReference type="PANTHER" id="PTHR31355">
    <property type="entry name" value="MICROTUBULE-ASSOCIATED PROTEIN TORTIFOLIA1"/>
    <property type="match status" value="1"/>
</dbReference>
<evidence type="ECO:0000256" key="1">
    <source>
        <dbReference type="SAM" id="MobiDB-lite"/>
    </source>
</evidence>
<keyword evidence="4" id="KW-1185">Reference proteome</keyword>
<dbReference type="PANTHER" id="PTHR31355:SF18">
    <property type="entry name" value="EXPRESSED PROTEIN"/>
    <property type="match status" value="1"/>
</dbReference>
<gene>
    <name evidence="3" type="primary">gb24353</name>
    <name evidence="3" type="ORF">PR202_gb24353</name>
</gene>
<reference evidence="3" key="2">
    <citation type="submission" date="2021-12" db="EMBL/GenBank/DDBJ databases">
        <title>Resequencing data analysis of finger millet.</title>
        <authorList>
            <person name="Hatakeyama M."/>
            <person name="Aluri S."/>
            <person name="Balachadran M.T."/>
            <person name="Sivarajan S.R."/>
            <person name="Poveda L."/>
            <person name="Shimizu-Inatsugi R."/>
            <person name="Schlapbach R."/>
            <person name="Sreeman S.M."/>
            <person name="Shimizu K.K."/>
        </authorList>
    </citation>
    <scope>NUCLEOTIDE SEQUENCE</scope>
</reference>
<evidence type="ECO:0000259" key="2">
    <source>
        <dbReference type="Pfam" id="PF24714"/>
    </source>
</evidence>
<dbReference type="AlphaFoldDB" id="A0AAV5FMD1"/>
<protein>
    <recommendedName>
        <fullName evidence="2">TORTIFOLIA1/SINE1-2 N-terminal domain-containing protein</fullName>
    </recommendedName>
</protein>
<accession>A0AAV5FMD1</accession>
<dbReference type="Proteomes" id="UP001054889">
    <property type="component" value="Unassembled WGS sequence"/>
</dbReference>
<organism evidence="3 4">
    <name type="scientific">Eleusine coracana subsp. coracana</name>
    <dbReference type="NCBI Taxonomy" id="191504"/>
    <lineage>
        <taxon>Eukaryota</taxon>
        <taxon>Viridiplantae</taxon>
        <taxon>Streptophyta</taxon>
        <taxon>Embryophyta</taxon>
        <taxon>Tracheophyta</taxon>
        <taxon>Spermatophyta</taxon>
        <taxon>Magnoliopsida</taxon>
        <taxon>Liliopsida</taxon>
        <taxon>Poales</taxon>
        <taxon>Poaceae</taxon>
        <taxon>PACMAD clade</taxon>
        <taxon>Chloridoideae</taxon>
        <taxon>Cynodonteae</taxon>
        <taxon>Eleusininae</taxon>
        <taxon>Eleusine</taxon>
    </lineage>
</organism>
<dbReference type="SUPFAM" id="SSF48371">
    <property type="entry name" value="ARM repeat"/>
    <property type="match status" value="1"/>
</dbReference>
<feature type="compositionally biased region" description="Polar residues" evidence="1">
    <location>
        <begin position="439"/>
        <end position="457"/>
    </location>
</feature>
<name>A0AAV5FMD1_ELECO</name>
<dbReference type="InterPro" id="IPR033337">
    <property type="entry name" value="TORTIFOLIA1/SINE1-2"/>
</dbReference>
<dbReference type="GO" id="GO:0005874">
    <property type="term" value="C:microtubule"/>
    <property type="evidence" value="ECO:0007669"/>
    <property type="project" value="InterPro"/>
</dbReference>
<feature type="region of interest" description="Disordered" evidence="1">
    <location>
        <begin position="570"/>
        <end position="607"/>
    </location>
</feature>
<feature type="domain" description="TORTIFOLIA1/SINE1-2 N-terminal" evidence="2">
    <location>
        <begin position="163"/>
        <end position="405"/>
    </location>
</feature>
<sequence length="713" mass="78448">MPSATLRQWRREAREEEVVEQAPAGRAALPEGGGEKLAARCLENNQMGRAADTGLIKTERNGIHSTTSNRGLSPRVVTKDQTQTQRLHAPATAFRVAATRRPPSSSSSRRHSRRGFRRFGIHLDSVSVPLLVYVMAGNLWVWGENCAEMEDFVSGPVDNKTTFRGLKQYVKDLDSNTLPPFLDRVCAPDKPSSYSEEEILCIFETAAEVHGHSIVPHIGQIIARVIRIMASVSRSLHSAGCSKLVCTLSRYCIDPLARVEEKHVILGSICRPLSDCLMNSNESISSGSALCVSALVQSNNWQYASNELVNNVCLKVSGALEEAHCQTVVHLSLVVALSKHNPLTLEPYGRSLIRSGLQILDDSTKAGHFQLIMSSIQMIHCIMKSLDVRIISSEISSIIHALEQCQGSNVLDIHAVAVEAAETAKILQRQEEYGHQKKNSPFANSSGRHGRKGSNSPIDDVDIRDGSSSGSSCEVKSVRSFAGFDSQSSVGQCMSNLGSTRARRRLWSNGSHSSHETSNYEFLHTSALDSDDALGVREHCNSAGLLKSTRRCSGVSRRIGDPCPTCLTPQASGSKLSRRQPLSSDIRIQSTPRKQRHSISSLRDSGRYEHQLPASPAFRQIQCSGHCSDHLSFQKKNGEMEEKKGYFWYELIPCRQEAYRSTGSGSHRPAASEQLRLQPTQQIHLLQASACGLQHHLSKPSMETEVMRTILKS</sequence>
<evidence type="ECO:0000313" key="3">
    <source>
        <dbReference type="EMBL" id="GJN35565.1"/>
    </source>
</evidence>
<dbReference type="Pfam" id="PF24714">
    <property type="entry name" value="TOR1L1_N"/>
    <property type="match status" value="1"/>
</dbReference>